<dbReference type="AlphaFoldDB" id="A0A7C4JK08"/>
<gene>
    <name evidence="2" type="ORF">ENU08_06440</name>
    <name evidence="1" type="ORF">ENU41_00100</name>
</gene>
<proteinExistence type="predicted"/>
<dbReference type="PANTHER" id="PTHR35610">
    <property type="entry name" value="3-ISOPROPYLMALATE DEHYDRATASE-RELATED"/>
    <property type="match status" value="1"/>
</dbReference>
<name>A0A7C4JK08_9CREN</name>
<reference evidence="2" key="1">
    <citation type="journal article" date="2020" name="mSystems">
        <title>Genome- and Community-Level Interaction Insights into Carbon Utilization and Element Cycling Functions of Hydrothermarchaeota in Hydrothermal Sediment.</title>
        <authorList>
            <person name="Zhou Z."/>
            <person name="Liu Y."/>
            <person name="Xu W."/>
            <person name="Pan J."/>
            <person name="Luo Z.H."/>
            <person name="Li M."/>
        </authorList>
    </citation>
    <scope>NUCLEOTIDE SEQUENCE [LARGE SCALE GENOMIC DNA]</scope>
    <source>
        <strain evidence="2">SpSt-637</strain>
        <strain evidence="1">SpSt-667</strain>
    </source>
</reference>
<dbReference type="InterPro" id="IPR038389">
    <property type="entry name" value="PSMG2_sf"/>
</dbReference>
<dbReference type="EMBL" id="DTCK01000002">
    <property type="protein sequence ID" value="HGQ35068.1"/>
    <property type="molecule type" value="Genomic_DNA"/>
</dbReference>
<dbReference type="SUPFAM" id="SSF159659">
    <property type="entry name" value="Cgl1923-like"/>
    <property type="match status" value="1"/>
</dbReference>
<organism evidence="2">
    <name type="scientific">Ignisphaera aggregans</name>
    <dbReference type="NCBI Taxonomy" id="334771"/>
    <lineage>
        <taxon>Archaea</taxon>
        <taxon>Thermoproteota</taxon>
        <taxon>Thermoprotei</taxon>
        <taxon>Desulfurococcales</taxon>
        <taxon>Desulfurococcaceae</taxon>
        <taxon>Ignisphaera</taxon>
    </lineage>
</organism>
<accession>A0A7C4JK08</accession>
<comment type="caution">
    <text evidence="2">The sequence shown here is derived from an EMBL/GenBank/DDBJ whole genome shotgun (WGS) entry which is preliminary data.</text>
</comment>
<evidence type="ECO:0000313" key="2">
    <source>
        <dbReference type="EMBL" id="HGQ64864.1"/>
    </source>
</evidence>
<dbReference type="Pfam" id="PF09754">
    <property type="entry name" value="PAC2"/>
    <property type="match status" value="1"/>
</dbReference>
<evidence type="ECO:0008006" key="3">
    <source>
        <dbReference type="Google" id="ProtNLM"/>
    </source>
</evidence>
<dbReference type="PANTHER" id="PTHR35610:SF7">
    <property type="entry name" value="3-ISOPROPYLMALATE DEHYDRATASE"/>
    <property type="match status" value="1"/>
</dbReference>
<evidence type="ECO:0000313" key="1">
    <source>
        <dbReference type="EMBL" id="HGQ35068.1"/>
    </source>
</evidence>
<sequence>MWFYKKLNEIPGDVKHLMAISGFPGMGFVGKTVADYLRNYLNATPVGRIYGYGFPAHLLSYEYGVADVMNVEISFAKRNGLGILIITSEIQPISDQGQHSLSRYLAQKLTMLKVKELIAAAAYVSDIASHARKVYVVGTDTHIISRYAEKGAIPLNGGIISGLNGVIIGWAKFYGLNAVCLLGETWRSIAEMNYVDYIAAKIIIDLLDKVWNLGVDTSELDKQGLSVETQVKSIIDQYMHSGKSMGTQEVRPYYIT</sequence>
<dbReference type="Gene3D" id="3.40.50.10900">
    <property type="entry name" value="PAC-like subunit"/>
    <property type="match status" value="1"/>
</dbReference>
<dbReference type="InterPro" id="IPR019151">
    <property type="entry name" value="Proteasome_assmbl_chaperone_2"/>
</dbReference>
<protein>
    <recommendedName>
        <fullName evidence="3">Proteasome assembly chaperone family protein</fullName>
    </recommendedName>
</protein>
<dbReference type="EMBL" id="DTBD01000056">
    <property type="protein sequence ID" value="HGQ64864.1"/>
    <property type="molecule type" value="Genomic_DNA"/>
</dbReference>